<feature type="transmembrane region" description="Helical" evidence="7">
    <location>
        <begin position="346"/>
        <end position="366"/>
    </location>
</feature>
<evidence type="ECO:0000256" key="6">
    <source>
        <dbReference type="SAM" id="MobiDB-lite"/>
    </source>
</evidence>
<dbReference type="AlphaFoldDB" id="A0A6B0R1V4"/>
<evidence type="ECO:0000259" key="8">
    <source>
        <dbReference type="Pfam" id="PF15298"/>
    </source>
</evidence>
<dbReference type="GO" id="GO:0005912">
    <property type="term" value="C:adherens junction"/>
    <property type="evidence" value="ECO:0007669"/>
    <property type="project" value="TreeGrafter"/>
</dbReference>
<dbReference type="GO" id="GO:0009898">
    <property type="term" value="C:cytoplasmic side of plasma membrane"/>
    <property type="evidence" value="ECO:0007669"/>
    <property type="project" value="TreeGrafter"/>
</dbReference>
<keyword evidence="10" id="KW-1185">Reference proteome</keyword>
<evidence type="ECO:0000256" key="5">
    <source>
        <dbReference type="ARBA" id="ARBA00023136"/>
    </source>
</evidence>
<gene>
    <name evidence="9" type="ORF">E5288_WYG004737</name>
</gene>
<proteinExistence type="predicted"/>
<name>A0A6B0R1V4_9CETA</name>
<dbReference type="InterPro" id="IPR029198">
    <property type="entry name" value="AJAP1_PANP_C"/>
</dbReference>
<evidence type="ECO:0000256" key="4">
    <source>
        <dbReference type="ARBA" id="ARBA00022989"/>
    </source>
</evidence>
<keyword evidence="2 7" id="KW-0812">Transmembrane</keyword>
<evidence type="ECO:0000256" key="2">
    <source>
        <dbReference type="ARBA" id="ARBA00022692"/>
    </source>
</evidence>
<dbReference type="PANTHER" id="PTHR32422:SF0">
    <property type="entry name" value="ADHERENS JUNCTION-ASSOCIATED PROTEIN 1"/>
    <property type="match status" value="1"/>
</dbReference>
<keyword evidence="4 7" id="KW-1133">Transmembrane helix</keyword>
<evidence type="ECO:0000256" key="7">
    <source>
        <dbReference type="SAM" id="Phobius"/>
    </source>
</evidence>
<sequence length="473" mass="50663">MDLPTAGFRSSLEKAGGKPHSDLGAGGQDLGPAPSSSSHFQSQILEVSSVAGTGPPDIVTMKQGSQEELWSGLGHLVNDDPPTPGSGTIQFHPEPTQSLAQNRHHYFCAGSVQAGLGQKRKAGPDPGDEVAQREQRHPIPLVVPSPNTDTVKVFGSSMFIRWPGCSLGSHAWILIAMFQLALDLPTWASGAPTDQQALLRRGKRHLQGPAFNSFDFRGSRPTTETEFIAWGPTGEEEALESNTFPGFYGPTTVSIFQTRKTTVATATTTATATTATSVTLQTQGVTEPLDPRSRIPVGASGVSSTVHVTSTGPSSPTCRAGKCLRPCEAVLRLDDVDPGGLAVHQIITITVSLIMVIAALITTLVLKNCCAQSGNPRRNSHQRKTNHQEESCQNLTDFTPARVPSSLDIFTAYNETLQCSHECVRASVPVYTDETLHPAGEYKSTFNGNRPSSSDRHLIPVAFVSEKWFEISC</sequence>
<evidence type="ECO:0000313" key="10">
    <source>
        <dbReference type="Proteomes" id="UP000322234"/>
    </source>
</evidence>
<protein>
    <recommendedName>
        <fullName evidence="8">AJAP1/PANP C-terminal domain-containing protein</fullName>
    </recommendedName>
</protein>
<dbReference type="EMBL" id="VBQZ03000009">
    <property type="protein sequence ID" value="MXQ81814.1"/>
    <property type="molecule type" value="Genomic_DNA"/>
</dbReference>
<organism evidence="9 10">
    <name type="scientific">Bos mutus</name>
    <name type="common">wild yak</name>
    <dbReference type="NCBI Taxonomy" id="72004"/>
    <lineage>
        <taxon>Eukaryota</taxon>
        <taxon>Metazoa</taxon>
        <taxon>Chordata</taxon>
        <taxon>Craniata</taxon>
        <taxon>Vertebrata</taxon>
        <taxon>Euteleostomi</taxon>
        <taxon>Mammalia</taxon>
        <taxon>Eutheria</taxon>
        <taxon>Laurasiatheria</taxon>
        <taxon>Artiodactyla</taxon>
        <taxon>Ruminantia</taxon>
        <taxon>Pecora</taxon>
        <taxon>Bovidae</taxon>
        <taxon>Bovinae</taxon>
        <taxon>Bos</taxon>
    </lineage>
</organism>
<feature type="domain" description="AJAP1/PANP C-terminal" evidence="8">
    <location>
        <begin position="228"/>
        <end position="450"/>
    </location>
</feature>
<evidence type="ECO:0000256" key="3">
    <source>
        <dbReference type="ARBA" id="ARBA00022729"/>
    </source>
</evidence>
<evidence type="ECO:0000256" key="1">
    <source>
        <dbReference type="ARBA" id="ARBA00004479"/>
    </source>
</evidence>
<dbReference type="GO" id="GO:0008013">
    <property type="term" value="F:beta-catenin binding"/>
    <property type="evidence" value="ECO:0007669"/>
    <property type="project" value="TreeGrafter"/>
</dbReference>
<keyword evidence="5 7" id="KW-0472">Membrane</keyword>
<comment type="caution">
    <text evidence="9">The sequence shown here is derived from an EMBL/GenBank/DDBJ whole genome shotgun (WGS) entry which is preliminary data.</text>
</comment>
<keyword evidence="3" id="KW-0732">Signal</keyword>
<dbReference type="PANTHER" id="PTHR32422">
    <property type="entry name" value="ADHERENS JUNCTION-ASSOCIATED PROTEIN 1"/>
    <property type="match status" value="1"/>
</dbReference>
<reference evidence="9" key="1">
    <citation type="submission" date="2019-10" db="EMBL/GenBank/DDBJ databases">
        <title>The sequence and de novo assembly of the wild yak genome.</title>
        <authorList>
            <person name="Liu Y."/>
        </authorList>
    </citation>
    <scope>NUCLEOTIDE SEQUENCE [LARGE SCALE GENOMIC DNA]</scope>
    <source>
        <strain evidence="9">WY2019</strain>
    </source>
</reference>
<dbReference type="Proteomes" id="UP000322234">
    <property type="component" value="Unassembled WGS sequence"/>
</dbReference>
<dbReference type="GO" id="GO:0044291">
    <property type="term" value="C:cell-cell contact zone"/>
    <property type="evidence" value="ECO:0007669"/>
    <property type="project" value="TreeGrafter"/>
</dbReference>
<evidence type="ECO:0000313" key="9">
    <source>
        <dbReference type="EMBL" id="MXQ81814.1"/>
    </source>
</evidence>
<feature type="compositionally biased region" description="Basic and acidic residues" evidence="6">
    <location>
        <begin position="11"/>
        <end position="21"/>
    </location>
</feature>
<feature type="region of interest" description="Disordered" evidence="6">
    <location>
        <begin position="1"/>
        <end position="41"/>
    </location>
</feature>
<dbReference type="InterPro" id="IPR039239">
    <property type="entry name" value="AJAP1"/>
</dbReference>
<accession>A0A6B0R1V4</accession>
<dbReference type="Pfam" id="PF15298">
    <property type="entry name" value="AJAP1_PANP_C"/>
    <property type="match status" value="1"/>
</dbReference>
<comment type="subcellular location">
    <subcellularLocation>
        <location evidence="1">Membrane</location>
        <topology evidence="1">Single-pass type I membrane protein</topology>
    </subcellularLocation>
</comment>